<protein>
    <recommendedName>
        <fullName evidence="6 15">tRNA (guanine-N(1)-)-methyltransferase</fullName>
        <ecNumber evidence="5 15">2.1.1.228</ecNumber>
    </recommendedName>
    <alternativeName>
        <fullName evidence="12 15">M1G-methyltransferase</fullName>
    </alternativeName>
    <alternativeName>
        <fullName evidence="13 15">tRNA [GM37] methyltransferase</fullName>
    </alternativeName>
</protein>
<organism evidence="19 20">
    <name type="scientific">Aminithiophilus ramosus</name>
    <dbReference type="NCBI Taxonomy" id="3029084"/>
    <lineage>
        <taxon>Bacteria</taxon>
        <taxon>Thermotogati</taxon>
        <taxon>Synergistota</taxon>
        <taxon>Synergistia</taxon>
        <taxon>Synergistales</taxon>
        <taxon>Aminithiophilaceae</taxon>
        <taxon>Aminithiophilus</taxon>
    </lineage>
</organism>
<evidence type="ECO:0000256" key="2">
    <source>
        <dbReference type="ARBA" id="ARBA00004496"/>
    </source>
</evidence>
<keyword evidence="7 15" id="KW-0963">Cytoplasm</keyword>
<keyword evidence="20" id="KW-1185">Reference proteome</keyword>
<evidence type="ECO:0000256" key="13">
    <source>
        <dbReference type="ARBA" id="ARBA00033392"/>
    </source>
</evidence>
<gene>
    <name evidence="15 19" type="primary">trmD</name>
    <name evidence="19" type="ORF">KAR29_10365</name>
</gene>
<dbReference type="InterPro" id="IPR002649">
    <property type="entry name" value="tRNA_m1G_MeTrfase_TrmD"/>
</dbReference>
<dbReference type="Pfam" id="PF01746">
    <property type="entry name" value="tRNA_m1G_MT"/>
    <property type="match status" value="1"/>
</dbReference>
<dbReference type="NCBIfam" id="NF000648">
    <property type="entry name" value="PRK00026.1"/>
    <property type="match status" value="1"/>
</dbReference>
<feature type="binding site" evidence="15">
    <location>
        <begin position="130"/>
        <end position="135"/>
    </location>
    <ligand>
        <name>S-adenosyl-L-methionine</name>
        <dbReference type="ChEBI" id="CHEBI:59789"/>
    </ligand>
</feature>
<evidence type="ECO:0000259" key="17">
    <source>
        <dbReference type="Pfam" id="PF01746"/>
    </source>
</evidence>
<keyword evidence="8 15" id="KW-0489">Methyltransferase</keyword>
<keyword evidence="11 15" id="KW-0819">tRNA processing</keyword>
<comment type="subcellular location">
    <subcellularLocation>
        <location evidence="2 15 16">Cytoplasm</location>
    </subcellularLocation>
</comment>
<dbReference type="AlphaFoldDB" id="A0A9Q7A665"/>
<evidence type="ECO:0000256" key="10">
    <source>
        <dbReference type="ARBA" id="ARBA00022691"/>
    </source>
</evidence>
<dbReference type="InterPro" id="IPR019230">
    <property type="entry name" value="RNA_MeTrfase_C_dom"/>
</dbReference>
<evidence type="ECO:0000256" key="12">
    <source>
        <dbReference type="ARBA" id="ARBA00029736"/>
    </source>
</evidence>
<dbReference type="PANTHER" id="PTHR46417:SF1">
    <property type="entry name" value="TRNA (GUANINE-N(1)-)-METHYLTRANSFERASE"/>
    <property type="match status" value="1"/>
</dbReference>
<evidence type="ECO:0000256" key="1">
    <source>
        <dbReference type="ARBA" id="ARBA00002634"/>
    </source>
</evidence>
<evidence type="ECO:0000256" key="11">
    <source>
        <dbReference type="ARBA" id="ARBA00022694"/>
    </source>
</evidence>
<comment type="catalytic activity">
    <reaction evidence="14 15 16">
        <text>guanosine(37) in tRNA + S-adenosyl-L-methionine = N(1)-methylguanosine(37) in tRNA + S-adenosyl-L-homocysteine + H(+)</text>
        <dbReference type="Rhea" id="RHEA:36899"/>
        <dbReference type="Rhea" id="RHEA-COMP:10145"/>
        <dbReference type="Rhea" id="RHEA-COMP:10147"/>
        <dbReference type="ChEBI" id="CHEBI:15378"/>
        <dbReference type="ChEBI" id="CHEBI:57856"/>
        <dbReference type="ChEBI" id="CHEBI:59789"/>
        <dbReference type="ChEBI" id="CHEBI:73542"/>
        <dbReference type="ChEBI" id="CHEBI:74269"/>
        <dbReference type="EC" id="2.1.1.228"/>
    </reaction>
</comment>
<evidence type="ECO:0000256" key="5">
    <source>
        <dbReference type="ARBA" id="ARBA00012807"/>
    </source>
</evidence>
<evidence type="ECO:0000313" key="19">
    <source>
        <dbReference type="EMBL" id="QTX31741.1"/>
    </source>
</evidence>
<dbReference type="InterPro" id="IPR023148">
    <property type="entry name" value="tRNA_m1G_MeTrfase_C_sf"/>
</dbReference>
<evidence type="ECO:0000256" key="4">
    <source>
        <dbReference type="ARBA" id="ARBA00011738"/>
    </source>
</evidence>
<proteinExistence type="inferred from homology"/>
<dbReference type="SUPFAM" id="SSF75217">
    <property type="entry name" value="alpha/beta knot"/>
    <property type="match status" value="1"/>
</dbReference>
<dbReference type="KEGG" id="aram:KAR29_10365"/>
<dbReference type="GO" id="GO:0052906">
    <property type="term" value="F:tRNA (guanine(37)-N1)-methyltransferase activity"/>
    <property type="evidence" value="ECO:0007669"/>
    <property type="project" value="UniProtKB-UniRule"/>
</dbReference>
<dbReference type="Gene3D" id="3.40.1280.10">
    <property type="match status" value="2"/>
</dbReference>
<dbReference type="RefSeq" id="WP_274372920.1">
    <property type="nucleotide sequence ID" value="NZ_CP072943.1"/>
</dbReference>
<dbReference type="Gene3D" id="1.10.1270.20">
    <property type="entry name" value="tRNA(m1g37)methyltransferase, domain 2"/>
    <property type="match status" value="1"/>
</dbReference>
<name>A0A9Q7A665_9BACT</name>
<comment type="subunit">
    <text evidence="4 15 16">Homodimer.</text>
</comment>
<keyword evidence="10 15" id="KW-0949">S-adenosyl-L-methionine</keyword>
<feature type="domain" description="tRNA methyltransferase TRMD/TRM10-type" evidence="17">
    <location>
        <begin position="1"/>
        <end position="221"/>
    </location>
</feature>
<sequence length="382" mass="41773">MRFTVVTAFPDFVEAFLSTSVIGRAASSGALSVDVVDLRDYADGDYGQIDDYVFGGGGMLLMAEPLGRAVEAARATSNPYVVYPSPQGAVLHQEMVETLAGKEHLVLICGRYEGVDERFTEAFVDLEVSLGDFVLTGGELPAMVLIDAVARLLPGVVGREEAVEEDSFYRGMLDTPHYTRPALWRGRPVPELLVGGDHGAIGRWRRRQAVERTLRRRPDVVARASMIPYMSHGAYVLILADGEKERELPLLSRACESYGVTRLLWASPSGESRRSAAGSAKTFPSPEKALRWIGAREKKAPFVVGLSRERVEGALHWSQLKRELLEKDLPLAFVLGPTEGETLEIERCDAVLQPIRGGSGDPGSLSSAGLLSVLLDRFFGWR</sequence>
<dbReference type="FunFam" id="3.40.1280.10:FF:000001">
    <property type="entry name" value="tRNA (guanine-N(1)-)-methyltransferase"/>
    <property type="match status" value="1"/>
</dbReference>
<dbReference type="EC" id="2.1.1.228" evidence="5 15"/>
<evidence type="ECO:0000256" key="3">
    <source>
        <dbReference type="ARBA" id="ARBA00007630"/>
    </source>
</evidence>
<evidence type="ECO:0000256" key="8">
    <source>
        <dbReference type="ARBA" id="ARBA00022603"/>
    </source>
</evidence>
<evidence type="ECO:0000313" key="20">
    <source>
        <dbReference type="Proteomes" id="UP000671879"/>
    </source>
</evidence>
<evidence type="ECO:0000256" key="16">
    <source>
        <dbReference type="RuleBase" id="RU003464"/>
    </source>
</evidence>
<evidence type="ECO:0000256" key="15">
    <source>
        <dbReference type="HAMAP-Rule" id="MF_00605"/>
    </source>
</evidence>
<dbReference type="InterPro" id="IPR016009">
    <property type="entry name" value="tRNA_MeTrfase_TRMD/TRM10"/>
</dbReference>
<comment type="function">
    <text evidence="1 15 16">Specifically methylates guanosine-37 in various tRNAs.</text>
</comment>
<dbReference type="InterPro" id="IPR029028">
    <property type="entry name" value="Alpha/beta_knot_MTases"/>
</dbReference>
<evidence type="ECO:0000256" key="14">
    <source>
        <dbReference type="ARBA" id="ARBA00047783"/>
    </source>
</evidence>
<dbReference type="HAMAP" id="MF_00605">
    <property type="entry name" value="TrmD"/>
    <property type="match status" value="1"/>
</dbReference>
<keyword evidence="9 15" id="KW-0808">Transferase</keyword>
<dbReference type="PANTHER" id="PTHR46417">
    <property type="entry name" value="TRNA (GUANINE-N(1)-)-METHYLTRANSFERASE"/>
    <property type="match status" value="1"/>
</dbReference>
<accession>A0A9Q7A665</accession>
<evidence type="ECO:0000259" key="18">
    <source>
        <dbReference type="Pfam" id="PF09936"/>
    </source>
</evidence>
<feature type="binding site" evidence="15">
    <location>
        <position position="110"/>
    </location>
    <ligand>
        <name>S-adenosyl-L-methionine</name>
        <dbReference type="ChEBI" id="CHEBI:59789"/>
    </ligand>
</feature>
<dbReference type="GO" id="GO:0005829">
    <property type="term" value="C:cytosol"/>
    <property type="evidence" value="ECO:0007669"/>
    <property type="project" value="TreeGrafter"/>
</dbReference>
<dbReference type="Pfam" id="PF09936">
    <property type="entry name" value="Methyltrn_RNA_4"/>
    <property type="match status" value="1"/>
</dbReference>
<dbReference type="NCBIfam" id="TIGR00088">
    <property type="entry name" value="trmD"/>
    <property type="match status" value="1"/>
</dbReference>
<evidence type="ECO:0000256" key="9">
    <source>
        <dbReference type="ARBA" id="ARBA00022679"/>
    </source>
</evidence>
<dbReference type="CDD" id="cd18080">
    <property type="entry name" value="TrmD-like"/>
    <property type="match status" value="1"/>
</dbReference>
<dbReference type="Proteomes" id="UP000671879">
    <property type="component" value="Chromosome"/>
</dbReference>
<dbReference type="InterPro" id="IPR029026">
    <property type="entry name" value="tRNA_m1G_MTases_N"/>
</dbReference>
<evidence type="ECO:0000256" key="6">
    <source>
        <dbReference type="ARBA" id="ARBA00014679"/>
    </source>
</evidence>
<comment type="similarity">
    <text evidence="3 15 16">Belongs to the RNA methyltransferase TrmD family.</text>
</comment>
<reference evidence="20" key="1">
    <citation type="submission" date="2021-04" db="EMBL/GenBank/DDBJ databases">
        <title>A novel Synergistetes isolate from a pyrite-forming mixed culture.</title>
        <authorList>
            <person name="Bunk B."/>
            <person name="Sproer C."/>
            <person name="Spring S."/>
            <person name="Pester M."/>
        </authorList>
    </citation>
    <scope>NUCLEOTIDE SEQUENCE [LARGE SCALE GENOMIC DNA]</scope>
    <source>
        <strain evidence="20">J.5.4.2-T.3.5.2</strain>
    </source>
</reference>
<evidence type="ECO:0000256" key="7">
    <source>
        <dbReference type="ARBA" id="ARBA00022490"/>
    </source>
</evidence>
<dbReference type="GO" id="GO:0002939">
    <property type="term" value="P:tRNA N1-guanine methylation"/>
    <property type="evidence" value="ECO:0007669"/>
    <property type="project" value="TreeGrafter"/>
</dbReference>
<feature type="domain" description="tRNA (guanine-N(1)-)-methyltransferase C-terminal" evidence="18">
    <location>
        <begin position="271"/>
        <end position="380"/>
    </location>
</feature>
<dbReference type="EMBL" id="CP072943">
    <property type="protein sequence ID" value="QTX31741.1"/>
    <property type="molecule type" value="Genomic_DNA"/>
</dbReference>